<sequence length="639" mass="73544">MLTKRERFARWRGTKADGEQGHINSALLISDYVRSVKHLDTIKMDFSSCESKTYKAFDAYEQRPFGVLLYCKLKIEEAIEQLPDAAKTERLLLTELGRIFEGIYDDPASNASQKFNNFVNTIKQLLAINPGSMADKPLLVSLYLDLYILLNVISLGISELNWLQKLAVSAVLDIESGMKEITLLRRMTEAKTKQLNKLMETPITCSFTATPDVNAHSTSNKISLKHRSLPQSSKVVSELKDNLPAVKKTIQDYFNQDFLRLINMKGAEEYVLSLLEEKINEVKEAINRLIIKRNKKEEIRLKIERIRALLHLIEENDKKESDKHSFIELINSHVDWFHVLVESSNKIKREKLVEKVMQLNVPDLYSGLSSPVLYGMGRITSLLSVVYRSYTPQTVQDTLDAKIPNAERDCKRQLKDLAQETLATLNHECSVIDKDIAKLNYQLSDERTELEELIAHETTANLVELAKANAAVKVALHEYRRISNFLLGVVWHFHVTRESSSILDQFIQEHDGFWVRLSNFLAQIFSFFKSDTATMIDQAYEMKKHLARFESEYQAEFVKEMATIENNPDIDQTLKINLRKKIAFEMRRKTNIIPYTTPNKDVVRYLTKSLEKLYEIGRGTELPEENEPVIDDSALLFLN</sequence>
<dbReference type="EMBL" id="LN614827">
    <property type="protein sequence ID" value="CEG58430.1"/>
    <property type="molecule type" value="Genomic_DNA"/>
</dbReference>
<evidence type="ECO:0000256" key="1">
    <source>
        <dbReference type="SAM" id="Coils"/>
    </source>
</evidence>
<organism evidence="2 3">
    <name type="scientific">Legionella fallonii LLAP-10</name>
    <dbReference type="NCBI Taxonomy" id="1212491"/>
    <lineage>
        <taxon>Bacteria</taxon>
        <taxon>Pseudomonadati</taxon>
        <taxon>Pseudomonadota</taxon>
        <taxon>Gammaproteobacteria</taxon>
        <taxon>Legionellales</taxon>
        <taxon>Legionellaceae</taxon>
        <taxon>Legionella</taxon>
    </lineage>
</organism>
<dbReference type="STRING" id="1212491.LFA_3087"/>
<gene>
    <name evidence="2" type="ORF">LFA_3087</name>
</gene>
<evidence type="ECO:0008006" key="4">
    <source>
        <dbReference type="Google" id="ProtNLM"/>
    </source>
</evidence>
<keyword evidence="1" id="KW-0175">Coiled coil</keyword>
<accession>A0A098GAB8</accession>
<dbReference type="AlphaFoldDB" id="A0A098GAB8"/>
<dbReference type="RefSeq" id="WP_045096746.1">
    <property type="nucleotide sequence ID" value="NZ_LN614827.1"/>
</dbReference>
<keyword evidence="3" id="KW-1185">Reference proteome</keyword>
<protein>
    <recommendedName>
        <fullName evidence="4">Purine NTPase</fullName>
    </recommendedName>
</protein>
<name>A0A098GAB8_9GAMM</name>
<dbReference type="Proteomes" id="UP000032430">
    <property type="component" value="Chromosome I"/>
</dbReference>
<dbReference type="KEGG" id="lfa:LFA_3087"/>
<proteinExistence type="predicted"/>
<dbReference type="HOGENOM" id="CLU_028800_0_0_6"/>
<dbReference type="OrthoDB" id="5631848at2"/>
<evidence type="ECO:0000313" key="2">
    <source>
        <dbReference type="EMBL" id="CEG58430.1"/>
    </source>
</evidence>
<feature type="coiled-coil region" evidence="1">
    <location>
        <begin position="272"/>
        <end position="316"/>
    </location>
</feature>
<reference evidence="3" key="1">
    <citation type="submission" date="2014-09" db="EMBL/GenBank/DDBJ databases">
        <authorList>
            <person name="Gomez-Valero L."/>
        </authorList>
    </citation>
    <scope>NUCLEOTIDE SEQUENCE [LARGE SCALE GENOMIC DNA]</scope>
    <source>
        <strain evidence="3">ATCC700992</strain>
    </source>
</reference>
<evidence type="ECO:0000313" key="3">
    <source>
        <dbReference type="Proteomes" id="UP000032430"/>
    </source>
</evidence>